<dbReference type="InterPro" id="IPR000793">
    <property type="entry name" value="ATP_synth_asu_C"/>
</dbReference>
<dbReference type="Pfam" id="PF00006">
    <property type="entry name" value="ATP-synt_ab"/>
    <property type="match status" value="1"/>
</dbReference>
<feature type="domain" description="ATPase F1/V1/A1 complex alpha/beta subunit nucleotide-binding" evidence="15">
    <location>
        <begin position="151"/>
        <end position="389"/>
    </location>
</feature>
<dbReference type="InterPro" id="IPR023366">
    <property type="entry name" value="ATP_synth_asu-like_sf"/>
</dbReference>
<dbReference type="InterPro" id="IPR020003">
    <property type="entry name" value="ATPase_a/bsu_AS"/>
</dbReference>
<evidence type="ECO:0000256" key="2">
    <source>
        <dbReference type="ARBA" id="ARBA00004170"/>
    </source>
</evidence>
<dbReference type="InterPro" id="IPR033732">
    <property type="entry name" value="ATP_synth_F1_a_nt-bd_dom"/>
</dbReference>
<dbReference type="Proteomes" id="UP000023772">
    <property type="component" value="Chromosome"/>
</dbReference>
<evidence type="ECO:0000256" key="11">
    <source>
        <dbReference type="ARBA" id="ARBA00023196"/>
    </source>
</evidence>
<dbReference type="PIRSF" id="PIRSF039088">
    <property type="entry name" value="F_ATPase_subunit_alpha"/>
    <property type="match status" value="1"/>
</dbReference>
<dbReference type="CDD" id="cd18116">
    <property type="entry name" value="ATP-synt_F1_alpha_N"/>
    <property type="match status" value="1"/>
</dbReference>
<dbReference type="HAMAP" id="MF_01346">
    <property type="entry name" value="ATP_synth_alpha_bact"/>
    <property type="match status" value="1"/>
</dbReference>
<evidence type="ECO:0000256" key="14">
    <source>
        <dbReference type="HAMAP-Rule" id="MF_01346"/>
    </source>
</evidence>
<comment type="subunit">
    <text evidence="13">F-type ATPases have 2 components, CF(1) - the catalytic core - and CF(0) - the membrane proton channel. CF(1) has five subunits: alpha(3), beta(3), gamma(1), delta(1), epsilon(1). CF(0) has four main subunits: a(1), b(1), b'(1) and c(9-12).</text>
</comment>
<keyword evidence="6 14" id="KW-0375">Hydrogen ion transport</keyword>
<dbReference type="EC" id="7.1.2.2" evidence="14"/>
<gene>
    <name evidence="14" type="primary">atpA</name>
    <name evidence="18" type="ORF">FH5T_08905</name>
    <name evidence="19" type="ORF">SAMN05444285_102108</name>
</gene>
<dbReference type="Proteomes" id="UP000181981">
    <property type="component" value="Unassembled WGS sequence"/>
</dbReference>
<evidence type="ECO:0000259" key="17">
    <source>
        <dbReference type="Pfam" id="PF02874"/>
    </source>
</evidence>
<dbReference type="GO" id="GO:0045259">
    <property type="term" value="C:proton-transporting ATP synthase complex"/>
    <property type="evidence" value="ECO:0007669"/>
    <property type="project" value="UniProtKB-KW"/>
</dbReference>
<proteinExistence type="inferred from homology"/>
<dbReference type="InterPro" id="IPR038376">
    <property type="entry name" value="ATP_synth_asu_C_sf"/>
</dbReference>
<dbReference type="PANTHER" id="PTHR48082">
    <property type="entry name" value="ATP SYNTHASE SUBUNIT ALPHA, MITOCHONDRIAL"/>
    <property type="match status" value="1"/>
</dbReference>
<dbReference type="Gene3D" id="1.20.150.20">
    <property type="entry name" value="ATP synthase alpha/beta chain, C-terminal domain"/>
    <property type="match status" value="1"/>
</dbReference>
<keyword evidence="14" id="KW-1003">Cell membrane</keyword>
<keyword evidence="5 14" id="KW-0547">Nucleotide-binding</keyword>
<dbReference type="FunFam" id="3.40.50.300:FF:000002">
    <property type="entry name" value="ATP synthase subunit alpha"/>
    <property type="match status" value="1"/>
</dbReference>
<dbReference type="GO" id="GO:0005886">
    <property type="term" value="C:plasma membrane"/>
    <property type="evidence" value="ECO:0007669"/>
    <property type="project" value="UniProtKB-SubCell"/>
</dbReference>
<dbReference type="SUPFAM" id="SSF50615">
    <property type="entry name" value="N-terminal domain of alpha and beta subunits of F1 ATP synthase"/>
    <property type="match status" value="1"/>
</dbReference>
<keyword evidence="12 14" id="KW-0066">ATP synthesis</keyword>
<evidence type="ECO:0000313" key="21">
    <source>
        <dbReference type="Proteomes" id="UP000181981"/>
    </source>
</evidence>
<dbReference type="CDD" id="cd01132">
    <property type="entry name" value="F1-ATPase_alpha_CD"/>
    <property type="match status" value="1"/>
</dbReference>
<keyword evidence="4 14" id="KW-0813">Transport</keyword>
<evidence type="ECO:0000256" key="12">
    <source>
        <dbReference type="ARBA" id="ARBA00023310"/>
    </source>
</evidence>
<evidence type="ECO:0000256" key="13">
    <source>
        <dbReference type="ARBA" id="ARBA00026013"/>
    </source>
</evidence>
<dbReference type="eggNOG" id="COG0056">
    <property type="taxonomic scope" value="Bacteria"/>
</dbReference>
<dbReference type="GO" id="GO:0016787">
    <property type="term" value="F:hydrolase activity"/>
    <property type="evidence" value="ECO:0007669"/>
    <property type="project" value="UniProtKB-KW"/>
</dbReference>
<feature type="binding site" evidence="14">
    <location>
        <begin position="171"/>
        <end position="178"/>
    </location>
    <ligand>
        <name>ATP</name>
        <dbReference type="ChEBI" id="CHEBI:30616"/>
    </ligand>
</feature>
<evidence type="ECO:0000259" key="15">
    <source>
        <dbReference type="Pfam" id="PF00006"/>
    </source>
</evidence>
<dbReference type="PROSITE" id="PS00152">
    <property type="entry name" value="ATPASE_ALPHA_BETA"/>
    <property type="match status" value="1"/>
</dbReference>
<feature type="site" description="Required for activity" evidence="14">
    <location>
        <position position="387"/>
    </location>
</feature>
<dbReference type="InterPro" id="IPR000194">
    <property type="entry name" value="ATPase_F1/V1/A1_a/bsu_nucl-bd"/>
</dbReference>
<evidence type="ECO:0000256" key="7">
    <source>
        <dbReference type="ARBA" id="ARBA00022840"/>
    </source>
</evidence>
<evidence type="ECO:0000256" key="3">
    <source>
        <dbReference type="ARBA" id="ARBA00008936"/>
    </source>
</evidence>
<evidence type="ECO:0000259" key="16">
    <source>
        <dbReference type="Pfam" id="PF00306"/>
    </source>
</evidence>
<dbReference type="InterPro" id="IPR027417">
    <property type="entry name" value="P-loop_NTPase"/>
</dbReference>
<dbReference type="Pfam" id="PF02874">
    <property type="entry name" value="ATP-synt_ab_N"/>
    <property type="match status" value="1"/>
</dbReference>
<organism evidence="19 21">
    <name type="scientific">Draconibacterium orientale</name>
    <dbReference type="NCBI Taxonomy" id="1168034"/>
    <lineage>
        <taxon>Bacteria</taxon>
        <taxon>Pseudomonadati</taxon>
        <taxon>Bacteroidota</taxon>
        <taxon>Bacteroidia</taxon>
        <taxon>Marinilabiliales</taxon>
        <taxon>Prolixibacteraceae</taxon>
        <taxon>Draconibacterium</taxon>
    </lineage>
</organism>
<dbReference type="PANTHER" id="PTHR48082:SF2">
    <property type="entry name" value="ATP SYNTHASE SUBUNIT ALPHA, MITOCHONDRIAL"/>
    <property type="match status" value="1"/>
</dbReference>
<evidence type="ECO:0000313" key="20">
    <source>
        <dbReference type="Proteomes" id="UP000023772"/>
    </source>
</evidence>
<dbReference type="SUPFAM" id="SSF47917">
    <property type="entry name" value="C-terminal domain of alpha and beta subunits of F1 ATP synthase"/>
    <property type="match status" value="1"/>
</dbReference>
<dbReference type="Gene3D" id="3.40.50.300">
    <property type="entry name" value="P-loop containing nucleotide triphosphate hydrolases"/>
    <property type="match status" value="1"/>
</dbReference>
<dbReference type="Pfam" id="PF00306">
    <property type="entry name" value="ATP-synt_ab_C"/>
    <property type="match status" value="1"/>
</dbReference>
<evidence type="ECO:0000256" key="8">
    <source>
        <dbReference type="ARBA" id="ARBA00022967"/>
    </source>
</evidence>
<keyword evidence="10 14" id="KW-0472">Membrane</keyword>
<keyword evidence="9 14" id="KW-0406">Ion transport</keyword>
<feature type="domain" description="ATP synthase alpha subunit C-terminal" evidence="16">
    <location>
        <begin position="396"/>
        <end position="519"/>
    </location>
</feature>
<keyword evidence="18" id="KW-0378">Hydrolase</keyword>
<comment type="function">
    <text evidence="1 14">Produces ATP from ADP in the presence of a proton gradient across the membrane. The alpha chain is a regulatory subunit.</text>
</comment>
<protein>
    <recommendedName>
        <fullName evidence="14">ATP synthase subunit alpha</fullName>
        <ecNumber evidence="14">7.1.2.2</ecNumber>
    </recommendedName>
    <alternativeName>
        <fullName evidence="14">ATP synthase F1 sector subunit alpha</fullName>
    </alternativeName>
    <alternativeName>
        <fullName evidence="14">F-ATPase subunit alpha</fullName>
    </alternativeName>
</protein>
<reference evidence="19 21" key="2">
    <citation type="submission" date="2016-10" db="EMBL/GenBank/DDBJ databases">
        <authorList>
            <person name="de Groot N.N."/>
        </authorList>
    </citation>
    <scope>NUCLEOTIDE SEQUENCE [LARGE SCALE GENOMIC DNA]</scope>
    <source>
        <strain evidence="19 21">DSM 25947</strain>
    </source>
</reference>
<dbReference type="CDD" id="cd18113">
    <property type="entry name" value="ATP-synt_F1_alpha_C"/>
    <property type="match status" value="1"/>
</dbReference>
<comment type="similarity">
    <text evidence="3 14">Belongs to the ATPase alpha/beta chains family.</text>
</comment>
<dbReference type="InterPro" id="IPR036121">
    <property type="entry name" value="ATPase_F1/V1/A1_a/bsu_N_sf"/>
</dbReference>
<dbReference type="InterPro" id="IPR004100">
    <property type="entry name" value="ATPase_F1/V1/A1_a/bsu_N"/>
</dbReference>
<name>X5DZE1_9BACT</name>
<keyword evidence="7 14" id="KW-0067">ATP-binding</keyword>
<dbReference type="GO" id="GO:0043531">
    <property type="term" value="F:ADP binding"/>
    <property type="evidence" value="ECO:0007669"/>
    <property type="project" value="TreeGrafter"/>
</dbReference>
<evidence type="ECO:0000313" key="18">
    <source>
        <dbReference type="EMBL" id="AHW59671.1"/>
    </source>
</evidence>
<dbReference type="STRING" id="1168034.FH5T_08905"/>
<keyword evidence="20" id="KW-1185">Reference proteome</keyword>
<evidence type="ECO:0000256" key="1">
    <source>
        <dbReference type="ARBA" id="ARBA00003784"/>
    </source>
</evidence>
<dbReference type="FunFam" id="1.20.150.20:FF:000001">
    <property type="entry name" value="ATP synthase subunit alpha"/>
    <property type="match status" value="1"/>
</dbReference>
<dbReference type="GO" id="GO:0005524">
    <property type="term" value="F:ATP binding"/>
    <property type="evidence" value="ECO:0007669"/>
    <property type="project" value="UniProtKB-UniRule"/>
</dbReference>
<evidence type="ECO:0000313" key="19">
    <source>
        <dbReference type="EMBL" id="SES79875.1"/>
    </source>
</evidence>
<dbReference type="OrthoDB" id="9803053at2"/>
<dbReference type="FunFam" id="2.40.30.20:FF:000001">
    <property type="entry name" value="ATP synthase subunit alpha"/>
    <property type="match status" value="1"/>
</dbReference>
<dbReference type="AlphaFoldDB" id="X5DZE1"/>
<comment type="catalytic activity">
    <reaction evidence="14">
        <text>ATP + H2O + 4 H(+)(in) = ADP + phosphate + 5 H(+)(out)</text>
        <dbReference type="Rhea" id="RHEA:57720"/>
        <dbReference type="ChEBI" id="CHEBI:15377"/>
        <dbReference type="ChEBI" id="CHEBI:15378"/>
        <dbReference type="ChEBI" id="CHEBI:30616"/>
        <dbReference type="ChEBI" id="CHEBI:43474"/>
        <dbReference type="ChEBI" id="CHEBI:456216"/>
        <dbReference type="EC" id="7.1.2.2"/>
    </reaction>
</comment>
<dbReference type="SUPFAM" id="SSF52540">
    <property type="entry name" value="P-loop containing nucleoside triphosphate hydrolases"/>
    <property type="match status" value="1"/>
</dbReference>
<evidence type="ECO:0000256" key="9">
    <source>
        <dbReference type="ARBA" id="ARBA00023065"/>
    </source>
</evidence>
<reference evidence="18 20" key="1">
    <citation type="submission" date="2014-03" db="EMBL/GenBank/DDBJ databases">
        <title>Complete genome sequence of a deeply braunched marine Bacteroidia bacterium Draconibacterium orientale type strain FH5T.</title>
        <authorList>
            <person name="Li X."/>
            <person name="Wang X."/>
            <person name="Xie Z."/>
            <person name="Du Z."/>
            <person name="Chen G."/>
        </authorList>
    </citation>
    <scope>NUCLEOTIDE SEQUENCE [LARGE SCALE GENOMIC DNA]</scope>
    <source>
        <strain evidence="18 20">FH5</strain>
    </source>
</reference>
<dbReference type="GO" id="GO:0046933">
    <property type="term" value="F:proton-transporting ATP synthase activity, rotational mechanism"/>
    <property type="evidence" value="ECO:0007669"/>
    <property type="project" value="UniProtKB-UniRule"/>
</dbReference>
<dbReference type="NCBIfam" id="TIGR00962">
    <property type="entry name" value="atpA"/>
    <property type="match status" value="1"/>
</dbReference>
<dbReference type="EMBL" id="CP007451">
    <property type="protein sequence ID" value="AHW59671.1"/>
    <property type="molecule type" value="Genomic_DNA"/>
</dbReference>
<evidence type="ECO:0000256" key="5">
    <source>
        <dbReference type="ARBA" id="ARBA00022741"/>
    </source>
</evidence>
<evidence type="ECO:0000256" key="10">
    <source>
        <dbReference type="ARBA" id="ARBA00023136"/>
    </source>
</evidence>
<dbReference type="HOGENOM" id="CLU_010091_2_1_10"/>
<dbReference type="EMBL" id="FOHT01000002">
    <property type="protein sequence ID" value="SES79875.1"/>
    <property type="molecule type" value="Genomic_DNA"/>
</dbReference>
<keyword evidence="11 14" id="KW-0139">CF(1)</keyword>
<evidence type="ECO:0000256" key="6">
    <source>
        <dbReference type="ARBA" id="ARBA00022781"/>
    </source>
</evidence>
<dbReference type="RefSeq" id="WP_038557549.1">
    <property type="nucleotide sequence ID" value="NZ_FOHT01000002.1"/>
</dbReference>
<dbReference type="Gene3D" id="2.40.30.20">
    <property type="match status" value="1"/>
</dbReference>
<comment type="subcellular location">
    <subcellularLocation>
        <location evidence="14">Cell membrane</location>
        <topology evidence="14">Peripheral membrane protein</topology>
    </subcellularLocation>
    <subcellularLocation>
        <location evidence="2">Membrane</location>
        <topology evidence="2">Peripheral membrane protein</topology>
    </subcellularLocation>
</comment>
<dbReference type="NCBIfam" id="NF009884">
    <property type="entry name" value="PRK13343.1"/>
    <property type="match status" value="1"/>
</dbReference>
<keyword evidence="8 14" id="KW-1278">Translocase</keyword>
<dbReference type="InterPro" id="IPR005294">
    <property type="entry name" value="ATP_synth_F1_asu"/>
</dbReference>
<dbReference type="KEGG" id="dori:FH5T_08905"/>
<evidence type="ECO:0000256" key="4">
    <source>
        <dbReference type="ARBA" id="ARBA00022448"/>
    </source>
</evidence>
<accession>X5DZE1</accession>
<feature type="domain" description="ATPase F1/V1/A1 complex alpha/beta subunit N-terminal" evidence="17">
    <location>
        <begin position="27"/>
        <end position="92"/>
    </location>
</feature>
<sequence length="525" mass="57067">MASIKPAEVSAILKQQLEGFKSAAELEEVGTVLQVGDGIARIYGLSNVESNEMIEFENGMKGIVLNLEEDNVGAVLLGPTEEIKEGDTVKRTRRIASINVGEGLLGRVVNTIGEAIDGKGAITGELFEMPLERKAPGVIFRQPVKEPLQTGLKAVDAMIPIGRGQRELIIGDRQTGKTAVAIDTIINQREFYEQGNPVYCIYVAVGQKGSTVANIAATLEKAGAMAYSIIVMATASDPAALQFYAPYAGAAIGEYFRDTGRHALIIYDDLSKQAVSYREVSLLLRRPPGREAYPGDVFYLHSRLLERAAKIIESDEIAKDMNDLPECLKDKVKGGGSLTALPIIETQAGDVSAYIPTNVISITDGQIFLESNLFNSGIRPAINVGISVSRVGGSAQIKSMKKISGTLKLDQAQFRELEAFAKFGSDLDAATMRVLDKGRKNVEILKQGQYSPVKVEHQAAIIYCGTNELLRSVPIDKVKEFEANFLETMEMSHRPVLDELKAGKLTPEIEETIRKVAAETAEKYK</sequence>